<dbReference type="EMBL" id="JAEHOE010000071">
    <property type="protein sequence ID" value="KAG2489627.1"/>
    <property type="molecule type" value="Genomic_DNA"/>
</dbReference>
<feature type="compositionally biased region" description="Pro residues" evidence="1">
    <location>
        <begin position="332"/>
        <end position="345"/>
    </location>
</feature>
<feature type="region of interest" description="Disordered" evidence="1">
    <location>
        <begin position="99"/>
        <end position="118"/>
    </location>
</feature>
<feature type="compositionally biased region" description="Low complexity" evidence="1">
    <location>
        <begin position="378"/>
        <end position="391"/>
    </location>
</feature>
<evidence type="ECO:0000313" key="3">
    <source>
        <dbReference type="Proteomes" id="UP000612055"/>
    </source>
</evidence>
<dbReference type="InterPro" id="IPR035992">
    <property type="entry name" value="Ricin_B-like_lectins"/>
</dbReference>
<protein>
    <submittedName>
        <fullName evidence="2">Uncharacterized protein</fullName>
    </submittedName>
</protein>
<gene>
    <name evidence="2" type="ORF">HYH03_011906</name>
</gene>
<feature type="region of interest" description="Disordered" evidence="1">
    <location>
        <begin position="323"/>
        <end position="404"/>
    </location>
</feature>
<comment type="caution">
    <text evidence="2">The sequence shown here is derived from an EMBL/GenBank/DDBJ whole genome shotgun (WGS) entry which is preliminary data.</text>
</comment>
<sequence>MGSMHVEYRLVFGFTNGTKTSGSGSLILRCDDSAYRRPQIYIELDYSVTLEPGQAFVLQQRNLSCMDQEWADVLRLAPSGTVSFLFIEEGAPEVLCASPPRQPRRPPDLQWPPSAPPTNYGPPLRARVVFRTWVPGMCVAAGERGGSGAPLQQRTCDGSAAQLFLPELSDDGAFRLKSASDPSLCWAPLGGAGSPTVGAVQLTPLVLAPCADGGREPGFIADRVSFSYDSNFVSGWTFKPALVGGSSGDRELCLGVQLHSPGSGGEAIPEEGAPLVVWSGSLLQRTVQEAASSIFDVIPAGLPADLIPECAYFDALSGIVLLRPDEGDQPPQDVPPWAPSDPPGPNDLEPPDGFFPPDDPAWPPTYGDAWEEPPTYGDPPDWSPPDLLDGPDSPPAPPLPGGLDDTSRYVLGWADSANPRQVLLTTDGCTFDTSTEGGYGSLSLDGHECFGYLEGNLTGWSTAPTAGFAIVMIIKLVYDEDGSASYVLASLSRTPYDRASDADSFTFVGGRRGSVYMSEYGAVRRTLTWSDREPVSVGADDLAIGADYREWDDYFKGSIAVALVYNRSLNIQQLNRIYRTYAHRFDWSPMSGAVLDYPPPNEEEEEDVPPPPPLAVPSSPSAVPHIPSPPPPPPAPEPDSPEPAPIPIAPTAPPTRPPYLPPSPPPGLPPSPSKPWCNGTGLVRGPFGTRPGGAPFNDSAASGGGRLPISRIAWSAGYSLAGIQMSYGIFAAPLRGGDAGFASGVNILEAGDRVVHARVAVGSHDGRSVFC</sequence>
<feature type="region of interest" description="Disordered" evidence="1">
    <location>
        <begin position="596"/>
        <end position="701"/>
    </location>
</feature>
<feature type="compositionally biased region" description="Pro residues" evidence="1">
    <location>
        <begin position="109"/>
        <end position="118"/>
    </location>
</feature>
<evidence type="ECO:0000256" key="1">
    <source>
        <dbReference type="SAM" id="MobiDB-lite"/>
    </source>
</evidence>
<proteinExistence type="predicted"/>
<dbReference type="Gene3D" id="2.80.10.50">
    <property type="match status" value="1"/>
</dbReference>
<evidence type="ECO:0000313" key="2">
    <source>
        <dbReference type="EMBL" id="KAG2489627.1"/>
    </source>
</evidence>
<organism evidence="2 3">
    <name type="scientific">Edaphochlamys debaryana</name>
    <dbReference type="NCBI Taxonomy" id="47281"/>
    <lineage>
        <taxon>Eukaryota</taxon>
        <taxon>Viridiplantae</taxon>
        <taxon>Chlorophyta</taxon>
        <taxon>core chlorophytes</taxon>
        <taxon>Chlorophyceae</taxon>
        <taxon>CS clade</taxon>
        <taxon>Chlamydomonadales</taxon>
        <taxon>Chlamydomonadales incertae sedis</taxon>
        <taxon>Edaphochlamys</taxon>
    </lineage>
</organism>
<feature type="compositionally biased region" description="Low complexity" evidence="1">
    <location>
        <begin position="616"/>
        <end position="625"/>
    </location>
</feature>
<feature type="compositionally biased region" description="Pro residues" evidence="1">
    <location>
        <begin position="353"/>
        <end position="363"/>
    </location>
</feature>
<dbReference type="SUPFAM" id="SSF50370">
    <property type="entry name" value="Ricin B-like lectins"/>
    <property type="match status" value="1"/>
</dbReference>
<dbReference type="OrthoDB" id="539570at2759"/>
<feature type="compositionally biased region" description="Pro residues" evidence="1">
    <location>
        <begin position="626"/>
        <end position="673"/>
    </location>
</feature>
<dbReference type="CDD" id="cd00161">
    <property type="entry name" value="beta-trefoil_Ricin-like"/>
    <property type="match status" value="1"/>
</dbReference>
<accession>A0A836BV31</accession>
<dbReference type="AlphaFoldDB" id="A0A836BV31"/>
<reference evidence="2" key="1">
    <citation type="journal article" date="2020" name="bioRxiv">
        <title>Comparative genomics of Chlamydomonas.</title>
        <authorList>
            <person name="Craig R.J."/>
            <person name="Hasan A.R."/>
            <person name="Ness R.W."/>
            <person name="Keightley P.D."/>
        </authorList>
    </citation>
    <scope>NUCLEOTIDE SEQUENCE</scope>
    <source>
        <strain evidence="2">CCAP 11/70</strain>
    </source>
</reference>
<dbReference type="Proteomes" id="UP000612055">
    <property type="component" value="Unassembled WGS sequence"/>
</dbReference>
<keyword evidence="3" id="KW-1185">Reference proteome</keyword>
<name>A0A836BV31_9CHLO</name>